<name>A0A5M3WU76_9ACTN</name>
<organism evidence="2 3">
    <name type="scientific">Acrocarpospora macrocephala</name>
    <dbReference type="NCBI Taxonomy" id="150177"/>
    <lineage>
        <taxon>Bacteria</taxon>
        <taxon>Bacillati</taxon>
        <taxon>Actinomycetota</taxon>
        <taxon>Actinomycetes</taxon>
        <taxon>Streptosporangiales</taxon>
        <taxon>Streptosporangiaceae</taxon>
        <taxon>Acrocarpospora</taxon>
    </lineage>
</organism>
<gene>
    <name evidence="2" type="ORF">Amac_037800</name>
</gene>
<reference evidence="2 3" key="1">
    <citation type="submission" date="2019-10" db="EMBL/GenBank/DDBJ databases">
        <title>Whole genome shotgun sequence of Acrocarpospora macrocephala NBRC 16266.</title>
        <authorList>
            <person name="Ichikawa N."/>
            <person name="Kimura A."/>
            <person name="Kitahashi Y."/>
            <person name="Komaki H."/>
            <person name="Oguchi A."/>
        </authorList>
    </citation>
    <scope>NUCLEOTIDE SEQUENCE [LARGE SCALE GENOMIC DNA]</scope>
    <source>
        <strain evidence="2 3">NBRC 16266</strain>
    </source>
</reference>
<accession>A0A5M3WU76</accession>
<evidence type="ECO:0000256" key="1">
    <source>
        <dbReference type="SAM" id="MobiDB-lite"/>
    </source>
</evidence>
<feature type="region of interest" description="Disordered" evidence="1">
    <location>
        <begin position="61"/>
        <end position="80"/>
    </location>
</feature>
<evidence type="ECO:0000313" key="3">
    <source>
        <dbReference type="Proteomes" id="UP000331127"/>
    </source>
</evidence>
<dbReference type="EMBL" id="BLAE01000019">
    <property type="protein sequence ID" value="GES10183.1"/>
    <property type="molecule type" value="Genomic_DNA"/>
</dbReference>
<protein>
    <submittedName>
        <fullName evidence="2">Uncharacterized protein</fullName>
    </submittedName>
</protein>
<sequence>MIITSRTSFLRKPRIFRLRSALGEHAQNLKGSPATYGIPGPNGWQGHAEKYQGPKYDKYAEQDANGKSLAEERGNRHQGLRRVCRRRPVSAPPAPSRLLAAMGTRLGVKPPAGRTNDGKTTSWPTSSSAHPFRYHNSGIRAGRCLAILRGRKS</sequence>
<keyword evidence="3" id="KW-1185">Reference proteome</keyword>
<proteinExistence type="predicted"/>
<comment type="caution">
    <text evidence="2">The sequence shown here is derived from an EMBL/GenBank/DDBJ whole genome shotgun (WGS) entry which is preliminary data.</text>
</comment>
<feature type="compositionally biased region" description="Polar residues" evidence="1">
    <location>
        <begin position="118"/>
        <end position="129"/>
    </location>
</feature>
<dbReference type="Proteomes" id="UP000331127">
    <property type="component" value="Unassembled WGS sequence"/>
</dbReference>
<dbReference type="AlphaFoldDB" id="A0A5M3WU76"/>
<feature type="region of interest" description="Disordered" evidence="1">
    <location>
        <begin position="106"/>
        <end position="131"/>
    </location>
</feature>
<evidence type="ECO:0000313" key="2">
    <source>
        <dbReference type="EMBL" id="GES10183.1"/>
    </source>
</evidence>